<proteinExistence type="predicted"/>
<dbReference type="STRING" id="561176.SAMN04488561_1104"/>
<dbReference type="RefSeq" id="WP_069113130.1">
    <property type="nucleotide sequence ID" value="NZ_FNUC01000003.1"/>
</dbReference>
<feature type="transmembrane region" description="Helical" evidence="1">
    <location>
        <begin position="126"/>
        <end position="148"/>
    </location>
</feature>
<feature type="transmembrane region" description="Helical" evidence="1">
    <location>
        <begin position="155"/>
        <end position="175"/>
    </location>
</feature>
<feature type="transmembrane region" description="Helical" evidence="1">
    <location>
        <begin position="225"/>
        <end position="244"/>
    </location>
</feature>
<feature type="transmembrane region" description="Helical" evidence="1">
    <location>
        <begin position="200"/>
        <end position="218"/>
    </location>
</feature>
<protein>
    <recommendedName>
        <fullName evidence="4">ABC-type transport system involved in multi-copper enzyme maturation, permease component</fullName>
    </recommendedName>
</protein>
<evidence type="ECO:0000313" key="2">
    <source>
        <dbReference type="EMBL" id="SEE36527.1"/>
    </source>
</evidence>
<evidence type="ECO:0000313" key="3">
    <source>
        <dbReference type="Proteomes" id="UP000181980"/>
    </source>
</evidence>
<reference evidence="3" key="1">
    <citation type="submission" date="2016-10" db="EMBL/GenBank/DDBJ databases">
        <authorList>
            <person name="Varghese N."/>
            <person name="Submissions S."/>
        </authorList>
    </citation>
    <scope>NUCLEOTIDE SEQUENCE [LARGE SCALE GENOMIC DNA]</scope>
    <source>
        <strain evidence="3">DSM 45237</strain>
    </source>
</reference>
<keyword evidence="1" id="KW-1133">Transmembrane helix</keyword>
<feature type="transmembrane region" description="Helical" evidence="1">
    <location>
        <begin position="91"/>
        <end position="114"/>
    </location>
</feature>
<keyword evidence="3" id="KW-1185">Reference proteome</keyword>
<evidence type="ECO:0000256" key="1">
    <source>
        <dbReference type="SAM" id="Phobius"/>
    </source>
</evidence>
<evidence type="ECO:0008006" key="4">
    <source>
        <dbReference type="Google" id="ProtNLM"/>
    </source>
</evidence>
<dbReference type="EMBL" id="FNUC01000003">
    <property type="protein sequence ID" value="SEE36527.1"/>
    <property type="molecule type" value="Genomic_DNA"/>
</dbReference>
<sequence length="449" mass="47866">MGRIVRIDLRRGVAALAALLIGGVTLAVLFNDTEMWAGRWTALAMYLRVTLIVVVPLTLAAGAWQGGRDRRRRIEDLLASTPRPRWQRTTAAWAAVATGVAGGYLAAAAILAVLVGRVATYSSGGWWWYVVVAMLALGAAAAVGYAAGTLLPWRLTAPVLGFLGYLGMGLLTYVVDGRSWLSPALNNVVDGVYLPLGDHLLQAAWFTLIGIAALTLIGSQRWWPVLAPAALAAAAGTVLASGPAHERFEPDPVAREIVCVEGDPQVCTSRETEFLLDDYVTVARETLARFDGIDGLPDRVQAVLSYDDLDDGSIYTSVGQYISWSGSLAPRAEFGSELEVDLVHNVLPGRWCDSGTDANAAELVSDLADAAMLWAGVDPASGRVAETDGGGHIAMTDSRARHADPVDGALHVALTSLPRAEQLDWIERYIVAGRDCDLTALAALRDELR</sequence>
<feature type="transmembrane region" description="Helical" evidence="1">
    <location>
        <begin position="12"/>
        <end position="31"/>
    </location>
</feature>
<name>A0A1H5I8I7_9ACTN</name>
<dbReference type="OrthoDB" id="3402382at2"/>
<dbReference type="AlphaFoldDB" id="A0A1H5I8I7"/>
<dbReference type="Proteomes" id="UP000181980">
    <property type="component" value="Unassembled WGS sequence"/>
</dbReference>
<feature type="transmembrane region" description="Helical" evidence="1">
    <location>
        <begin position="43"/>
        <end position="64"/>
    </location>
</feature>
<keyword evidence="1" id="KW-0812">Transmembrane</keyword>
<organism evidence="2 3">
    <name type="scientific">Jiangella alba</name>
    <dbReference type="NCBI Taxonomy" id="561176"/>
    <lineage>
        <taxon>Bacteria</taxon>
        <taxon>Bacillati</taxon>
        <taxon>Actinomycetota</taxon>
        <taxon>Actinomycetes</taxon>
        <taxon>Jiangellales</taxon>
        <taxon>Jiangellaceae</taxon>
        <taxon>Jiangella</taxon>
    </lineage>
</organism>
<accession>A0A1H5I8I7</accession>
<keyword evidence="1" id="KW-0472">Membrane</keyword>
<gene>
    <name evidence="2" type="ORF">SAMN04488561_1104</name>
</gene>